<evidence type="ECO:0000313" key="2">
    <source>
        <dbReference type="EMBL" id="TQL69492.1"/>
    </source>
</evidence>
<dbReference type="AlphaFoldDB" id="A0A543AA64"/>
<name>A0A543AA64_9ACTN</name>
<dbReference type="EMBL" id="VFOV01000001">
    <property type="protein sequence ID" value="TQL69492.1"/>
    <property type="molecule type" value="Genomic_DNA"/>
</dbReference>
<dbReference type="OrthoDB" id="345573at2"/>
<feature type="domain" description="AB hydrolase-1" evidence="1">
    <location>
        <begin position="75"/>
        <end position="340"/>
    </location>
</feature>
<dbReference type="Proteomes" id="UP000320209">
    <property type="component" value="Unassembled WGS sequence"/>
</dbReference>
<dbReference type="InterPro" id="IPR051321">
    <property type="entry name" value="PHA/PHB_synthase"/>
</dbReference>
<accession>A0A543AA64</accession>
<dbReference type="Gene3D" id="3.40.50.1820">
    <property type="entry name" value="alpha/beta hydrolase"/>
    <property type="match status" value="1"/>
</dbReference>
<dbReference type="RefSeq" id="WP_141781360.1">
    <property type="nucleotide sequence ID" value="NZ_VFOV01000001.1"/>
</dbReference>
<dbReference type="PANTHER" id="PTHR36837:SF2">
    <property type="entry name" value="POLY(3-HYDROXYALKANOATE) POLYMERASE SUBUNIT PHAC"/>
    <property type="match status" value="1"/>
</dbReference>
<comment type="caution">
    <text evidence="2">The sequence shown here is derived from an EMBL/GenBank/DDBJ whole genome shotgun (WGS) entry which is preliminary data.</text>
</comment>
<evidence type="ECO:0000259" key="1">
    <source>
        <dbReference type="Pfam" id="PF12697"/>
    </source>
</evidence>
<protein>
    <submittedName>
        <fullName evidence="2">Polyhydroxyalkanoate synthase</fullName>
    </submittedName>
</protein>
<dbReference type="Pfam" id="PF12697">
    <property type="entry name" value="Abhydrolase_6"/>
    <property type="match status" value="1"/>
</dbReference>
<gene>
    <name evidence="2" type="ORF">FB381_3402</name>
</gene>
<keyword evidence="3" id="KW-1185">Reference proteome</keyword>
<dbReference type="InterPro" id="IPR029058">
    <property type="entry name" value="AB_hydrolase_fold"/>
</dbReference>
<dbReference type="SUPFAM" id="SSF53474">
    <property type="entry name" value="alpha/beta-Hydrolases"/>
    <property type="match status" value="1"/>
</dbReference>
<dbReference type="InterPro" id="IPR000073">
    <property type="entry name" value="AB_hydrolase_1"/>
</dbReference>
<sequence length="362" mass="38895">MALIPHPRTAAASIATTVGAAAGNVAHSLLYGGLADLRPMPRTLIDDGVRRELYHYRPTAGTTPEGDPVLLVTPLAAPAICYDLRRGCSVVEHLVGTGRPTYLVEYGEVNFADRSLGIEHWIDHVVPEAIRSVSEHAGGRPVHVVGWSLGGIFTMLSAADSSDLPIASISVLGSPCDVRQVPLVAPLRPLVNLPPGRLVTAAYQAFGGAPKPLVRWAFQISSVDKMVTKPAAKLTNLADREFLAQLEAVDRFTDNIIAYPGRTFGQLYHHFFRTNSLFSGRINLGDRTVHLRDVKQPTLVVAGANDGIGPVAAVKPLVGLLTGAEELRFEIVPGGHLGLLTGRAARDSTWPLLDEWFTQHDS</sequence>
<reference evidence="2 3" key="1">
    <citation type="submission" date="2019-06" db="EMBL/GenBank/DDBJ databases">
        <title>Sequencing the genomes of 1000 actinobacteria strains.</title>
        <authorList>
            <person name="Klenk H.-P."/>
        </authorList>
    </citation>
    <scope>NUCLEOTIDE SEQUENCE [LARGE SCALE GENOMIC DNA]</scope>
    <source>
        <strain evidence="2 3">DSM 25218</strain>
    </source>
</reference>
<proteinExistence type="predicted"/>
<dbReference type="GO" id="GO:0003824">
    <property type="term" value="F:catalytic activity"/>
    <property type="evidence" value="ECO:0007669"/>
    <property type="project" value="UniProtKB-ARBA"/>
</dbReference>
<evidence type="ECO:0000313" key="3">
    <source>
        <dbReference type="Proteomes" id="UP000320209"/>
    </source>
</evidence>
<dbReference type="PANTHER" id="PTHR36837">
    <property type="entry name" value="POLY(3-HYDROXYALKANOATE) POLYMERASE SUBUNIT PHAC"/>
    <property type="match status" value="1"/>
</dbReference>
<organism evidence="2 3">
    <name type="scientific">Nocardioides albertanoniae</name>
    <dbReference type="NCBI Taxonomy" id="1175486"/>
    <lineage>
        <taxon>Bacteria</taxon>
        <taxon>Bacillati</taxon>
        <taxon>Actinomycetota</taxon>
        <taxon>Actinomycetes</taxon>
        <taxon>Propionibacteriales</taxon>
        <taxon>Nocardioidaceae</taxon>
        <taxon>Nocardioides</taxon>
    </lineage>
</organism>